<gene>
    <name evidence="1" type="ORF">EV207_12246</name>
</gene>
<dbReference type="EMBL" id="SLXK01000022">
    <property type="protein sequence ID" value="TCP24943.1"/>
    <property type="molecule type" value="Genomic_DNA"/>
</dbReference>
<comment type="caution">
    <text evidence="1">The sequence shown here is derived from an EMBL/GenBank/DDBJ whole genome shotgun (WGS) entry which is preliminary data.</text>
</comment>
<proteinExistence type="predicted"/>
<sequence length="175" mass="19090">MRLHERRPRPLRGVLRPFPGSLRLGRRVCVFMSGDRVLFGEFCVLFPAHCVLGGGSASSRAATASSSGRSASFSRLIASWKAGLCLQERQPRPLRGVLRPFPGSLRLGRRVCVFRSGNRVLFSDFCVLFPAHCVLGGGSASLRGNRTPLIVDYARNPPSFSISKFSLTITFPSPA</sequence>
<protein>
    <submittedName>
        <fullName evidence="1">Uncharacterized protein</fullName>
    </submittedName>
</protein>
<evidence type="ECO:0000313" key="2">
    <source>
        <dbReference type="Proteomes" id="UP000295416"/>
    </source>
</evidence>
<dbReference type="Proteomes" id="UP000295416">
    <property type="component" value="Unassembled WGS sequence"/>
</dbReference>
<reference evidence="1 2" key="1">
    <citation type="submission" date="2019-03" db="EMBL/GenBank/DDBJ databases">
        <title>Genomic Encyclopedia of Type Strains, Phase IV (KMG-IV): sequencing the most valuable type-strain genomes for metagenomic binning, comparative biology and taxonomic classification.</title>
        <authorList>
            <person name="Goeker M."/>
        </authorList>
    </citation>
    <scope>NUCLEOTIDE SEQUENCE [LARGE SCALE GENOMIC DNA]</scope>
    <source>
        <strain evidence="1 2">DSM 19377</strain>
    </source>
</reference>
<evidence type="ECO:0000313" key="1">
    <source>
        <dbReference type="EMBL" id="TCP24943.1"/>
    </source>
</evidence>
<name>A0A4R2NSM2_9BACL</name>
<accession>A0A4R2NSM2</accession>
<organism evidence="1 2">
    <name type="scientific">Scopulibacillus darangshiensis</name>
    <dbReference type="NCBI Taxonomy" id="442528"/>
    <lineage>
        <taxon>Bacteria</taxon>
        <taxon>Bacillati</taxon>
        <taxon>Bacillota</taxon>
        <taxon>Bacilli</taxon>
        <taxon>Bacillales</taxon>
        <taxon>Sporolactobacillaceae</taxon>
        <taxon>Scopulibacillus</taxon>
    </lineage>
</organism>
<keyword evidence="2" id="KW-1185">Reference proteome</keyword>
<dbReference type="AlphaFoldDB" id="A0A4R2NSM2"/>